<keyword evidence="1" id="KW-1133">Transmembrane helix</keyword>
<evidence type="ECO:0000313" key="2">
    <source>
        <dbReference type="EMBL" id="MBX52864.1"/>
    </source>
</evidence>
<name>A0A2P2PDP2_RHIMU</name>
<reference evidence="2" key="1">
    <citation type="submission" date="2018-02" db="EMBL/GenBank/DDBJ databases">
        <title>Rhizophora mucronata_Transcriptome.</title>
        <authorList>
            <person name="Meera S.P."/>
            <person name="Sreeshan A."/>
            <person name="Augustine A."/>
        </authorList>
    </citation>
    <scope>NUCLEOTIDE SEQUENCE</scope>
    <source>
        <tissue evidence="2">Leaf</tissue>
    </source>
</reference>
<evidence type="ECO:0000256" key="1">
    <source>
        <dbReference type="SAM" id="Phobius"/>
    </source>
</evidence>
<dbReference type="EMBL" id="GGEC01072380">
    <property type="protein sequence ID" value="MBX52864.1"/>
    <property type="molecule type" value="Transcribed_RNA"/>
</dbReference>
<proteinExistence type="predicted"/>
<feature type="transmembrane region" description="Helical" evidence="1">
    <location>
        <begin position="12"/>
        <end position="30"/>
    </location>
</feature>
<keyword evidence="1" id="KW-0812">Transmembrane</keyword>
<sequence>MILRICNLPRFFFFLFFNFLYFIFLVTKLAKKTS</sequence>
<keyword evidence="1" id="KW-0472">Membrane</keyword>
<accession>A0A2P2PDP2</accession>
<dbReference type="AlphaFoldDB" id="A0A2P2PDP2"/>
<protein>
    <submittedName>
        <fullName evidence="2">Uncharacterized protein</fullName>
    </submittedName>
</protein>
<organism evidence="2">
    <name type="scientific">Rhizophora mucronata</name>
    <name type="common">Asiatic mangrove</name>
    <dbReference type="NCBI Taxonomy" id="61149"/>
    <lineage>
        <taxon>Eukaryota</taxon>
        <taxon>Viridiplantae</taxon>
        <taxon>Streptophyta</taxon>
        <taxon>Embryophyta</taxon>
        <taxon>Tracheophyta</taxon>
        <taxon>Spermatophyta</taxon>
        <taxon>Magnoliopsida</taxon>
        <taxon>eudicotyledons</taxon>
        <taxon>Gunneridae</taxon>
        <taxon>Pentapetalae</taxon>
        <taxon>rosids</taxon>
        <taxon>fabids</taxon>
        <taxon>Malpighiales</taxon>
        <taxon>Rhizophoraceae</taxon>
        <taxon>Rhizophora</taxon>
    </lineage>
</organism>